<accession>A0A2G5CMP5</accession>
<evidence type="ECO:0000313" key="3">
    <source>
        <dbReference type="Proteomes" id="UP000230069"/>
    </source>
</evidence>
<dbReference type="EMBL" id="KZ305061">
    <property type="protein sequence ID" value="PIA32564.1"/>
    <property type="molecule type" value="Genomic_DNA"/>
</dbReference>
<organism evidence="2 3">
    <name type="scientific">Aquilegia coerulea</name>
    <name type="common">Rocky mountain columbine</name>
    <dbReference type="NCBI Taxonomy" id="218851"/>
    <lineage>
        <taxon>Eukaryota</taxon>
        <taxon>Viridiplantae</taxon>
        <taxon>Streptophyta</taxon>
        <taxon>Embryophyta</taxon>
        <taxon>Tracheophyta</taxon>
        <taxon>Spermatophyta</taxon>
        <taxon>Magnoliopsida</taxon>
        <taxon>Ranunculales</taxon>
        <taxon>Ranunculaceae</taxon>
        <taxon>Thalictroideae</taxon>
        <taxon>Aquilegia</taxon>
    </lineage>
</organism>
<keyword evidence="1" id="KW-0812">Transmembrane</keyword>
<dbReference type="AlphaFoldDB" id="A0A2G5CMP5"/>
<protein>
    <submittedName>
        <fullName evidence="2">Uncharacterized protein</fullName>
    </submittedName>
</protein>
<keyword evidence="3" id="KW-1185">Reference proteome</keyword>
<keyword evidence="1" id="KW-1133">Transmembrane helix</keyword>
<evidence type="ECO:0000256" key="1">
    <source>
        <dbReference type="SAM" id="Phobius"/>
    </source>
</evidence>
<sequence length="121" mass="14017">MKDLCNSGTQRNIFFQIWSFAVMWCLAAARGYLMRWLVLMRSPLFLLDPSCGAFVKFERGFHLLISFHVIDLVLDPETYLCLADSKTKSLYHHSPVCASREILEQNRVTCNNPKTQWSISK</sequence>
<proteinExistence type="predicted"/>
<dbReference type="Proteomes" id="UP000230069">
    <property type="component" value="Unassembled WGS sequence"/>
</dbReference>
<name>A0A2G5CMP5_AQUCA</name>
<reference evidence="2 3" key="1">
    <citation type="submission" date="2017-09" db="EMBL/GenBank/DDBJ databases">
        <title>WGS assembly of Aquilegia coerulea Goldsmith.</title>
        <authorList>
            <person name="Hodges S."/>
            <person name="Kramer E."/>
            <person name="Nordborg M."/>
            <person name="Tomkins J."/>
            <person name="Borevitz J."/>
            <person name="Derieg N."/>
            <person name="Yan J."/>
            <person name="Mihaltcheva S."/>
            <person name="Hayes R.D."/>
            <person name="Rokhsar D."/>
        </authorList>
    </citation>
    <scope>NUCLEOTIDE SEQUENCE [LARGE SCALE GENOMIC DNA]</scope>
    <source>
        <strain evidence="3">cv. Goldsmith</strain>
    </source>
</reference>
<dbReference type="InParanoid" id="A0A2G5CMP5"/>
<feature type="transmembrane region" description="Helical" evidence="1">
    <location>
        <begin position="13"/>
        <end position="33"/>
    </location>
</feature>
<evidence type="ECO:0000313" key="2">
    <source>
        <dbReference type="EMBL" id="PIA32564.1"/>
    </source>
</evidence>
<keyword evidence="1" id="KW-0472">Membrane</keyword>
<gene>
    <name evidence="2" type="ORF">AQUCO_04400039v1</name>
</gene>